<keyword evidence="1" id="KW-0539">Nucleus</keyword>
<evidence type="ECO:0000313" key="5">
    <source>
        <dbReference type="Proteomes" id="UP000070700"/>
    </source>
</evidence>
<evidence type="ECO:0000259" key="3">
    <source>
        <dbReference type="PROSITE" id="PS00463"/>
    </source>
</evidence>
<dbReference type="InParanoid" id="A0A194XDF5"/>
<dbReference type="KEGG" id="psco:LY89DRAFT_41780"/>
<organism evidence="4 5">
    <name type="scientific">Mollisia scopiformis</name>
    <name type="common">Conifer needle endophyte fungus</name>
    <name type="synonym">Phialocephala scopiformis</name>
    <dbReference type="NCBI Taxonomy" id="149040"/>
    <lineage>
        <taxon>Eukaryota</taxon>
        <taxon>Fungi</taxon>
        <taxon>Dikarya</taxon>
        <taxon>Ascomycota</taxon>
        <taxon>Pezizomycotina</taxon>
        <taxon>Leotiomycetes</taxon>
        <taxon>Helotiales</taxon>
        <taxon>Mollisiaceae</taxon>
        <taxon>Mollisia</taxon>
    </lineage>
</organism>
<dbReference type="InterPro" id="IPR001138">
    <property type="entry name" value="Zn2Cys6_DnaBD"/>
</dbReference>
<evidence type="ECO:0000313" key="4">
    <source>
        <dbReference type="EMBL" id="KUJ18210.1"/>
    </source>
</evidence>
<feature type="domain" description="Zn(2)-C6 fungal-type" evidence="3">
    <location>
        <begin position="6"/>
        <end position="36"/>
    </location>
</feature>
<dbReference type="Pfam" id="PF11951">
    <property type="entry name" value="Fungal_trans_2"/>
    <property type="match status" value="1"/>
</dbReference>
<evidence type="ECO:0000256" key="2">
    <source>
        <dbReference type="SAM" id="MobiDB-lite"/>
    </source>
</evidence>
<gene>
    <name evidence="4" type="ORF">LY89DRAFT_41780</name>
</gene>
<accession>A0A194XDF5</accession>
<sequence length="502" mass="56791">MPNRRACDRCHRLKEGCRWEGGSTACTLCKRSKSSCTTLRAPLRQGRRAKTKPLGQDASIDVWEVEGFETKSIKTSTSQALIKSRMQPSLSANTSVSHINEWDILLETIPDCYQSPKTNENDSSTPQRQPQKVSQDISMEQPFKPWIIDQFDDFYTRHDLFMFGPTFARDLRVAIQHAYTCSPTLLHDILMVISPAVDRAKQKPSSWNQTEINRCTTSIEKLRTARITSLYDALAIMALGQNLAAFNLLTYNTGAIFIMQYSLTSIRPWYGQLSKDPSIDTVTITPVFWDTVHCLLKREIPIIKFYSRDPHTVDRMAGLCTTLLPILYDLCVVSHTLKHQLQSSSEINTQHLQHIEQKLRSWKPTPPPDFTTTFTPHEILKMEAQASMYRTASLLICHRLLHPIGTEDDIAISHANSILLDYARYSALVSLQMVTFPILLAALEVEDVDEGIWKSMPLLAAAPTCIGKMGAFVEYVWMRRLSGCTGFIFDVVDSGPEFIVVP</sequence>
<feature type="region of interest" description="Disordered" evidence="2">
    <location>
        <begin position="115"/>
        <end position="136"/>
    </location>
</feature>
<name>A0A194XDF5_MOLSC</name>
<dbReference type="GeneID" id="28817108"/>
<evidence type="ECO:0000256" key="1">
    <source>
        <dbReference type="ARBA" id="ARBA00023242"/>
    </source>
</evidence>
<dbReference type="PROSITE" id="PS00463">
    <property type="entry name" value="ZN2_CY6_FUNGAL_1"/>
    <property type="match status" value="1"/>
</dbReference>
<dbReference type="GO" id="GO:0008270">
    <property type="term" value="F:zinc ion binding"/>
    <property type="evidence" value="ECO:0007669"/>
    <property type="project" value="InterPro"/>
</dbReference>
<dbReference type="CDD" id="cd00067">
    <property type="entry name" value="GAL4"/>
    <property type="match status" value="1"/>
</dbReference>
<protein>
    <recommendedName>
        <fullName evidence="3">Zn(2)-C6 fungal-type domain-containing protein</fullName>
    </recommendedName>
</protein>
<reference evidence="4 5" key="1">
    <citation type="submission" date="2015-10" db="EMBL/GenBank/DDBJ databases">
        <title>Full genome of DAOMC 229536 Phialocephala scopiformis, a fungal endophyte of spruce producing the potent anti-insectan compound rugulosin.</title>
        <authorList>
            <consortium name="DOE Joint Genome Institute"/>
            <person name="Walker A.K."/>
            <person name="Frasz S.L."/>
            <person name="Seifert K.A."/>
            <person name="Miller J.D."/>
            <person name="Mondo S.J."/>
            <person name="Labutti K."/>
            <person name="Lipzen A."/>
            <person name="Dockter R."/>
            <person name="Kennedy M."/>
            <person name="Grigoriev I.V."/>
            <person name="Spatafora J.W."/>
        </authorList>
    </citation>
    <scope>NUCLEOTIDE SEQUENCE [LARGE SCALE GENOMIC DNA]</scope>
    <source>
        <strain evidence="4 5">CBS 120377</strain>
    </source>
</reference>
<dbReference type="EMBL" id="KQ947413">
    <property type="protein sequence ID" value="KUJ18210.1"/>
    <property type="molecule type" value="Genomic_DNA"/>
</dbReference>
<dbReference type="RefSeq" id="XP_018072565.1">
    <property type="nucleotide sequence ID" value="XM_018207382.1"/>
</dbReference>
<dbReference type="OrthoDB" id="4137815at2759"/>
<dbReference type="GO" id="GO:0000981">
    <property type="term" value="F:DNA-binding transcription factor activity, RNA polymerase II-specific"/>
    <property type="evidence" value="ECO:0007669"/>
    <property type="project" value="InterPro"/>
</dbReference>
<keyword evidence="5" id="KW-1185">Reference proteome</keyword>
<dbReference type="AlphaFoldDB" id="A0A194XDF5"/>
<dbReference type="Proteomes" id="UP000070700">
    <property type="component" value="Unassembled WGS sequence"/>
</dbReference>
<proteinExistence type="predicted"/>
<dbReference type="InterPro" id="IPR021858">
    <property type="entry name" value="Fun_TF"/>
</dbReference>